<name>A0AAV1KH94_9NEOP</name>
<keyword evidence="13" id="KW-1185">Reference proteome</keyword>
<dbReference type="SUPFAM" id="SSF56672">
    <property type="entry name" value="DNA/RNA polymerases"/>
    <property type="match status" value="1"/>
</dbReference>
<dbReference type="Pfam" id="PF00078">
    <property type="entry name" value="RVT_1"/>
    <property type="match status" value="1"/>
</dbReference>
<keyword evidence="6" id="KW-0255">Endonuclease</keyword>
<keyword evidence="4" id="KW-0548">Nucleotidyltransferase</keyword>
<dbReference type="InterPro" id="IPR041373">
    <property type="entry name" value="RT_RNaseH"/>
</dbReference>
<dbReference type="Pfam" id="PF17921">
    <property type="entry name" value="Integrase_H2C2"/>
    <property type="match status" value="1"/>
</dbReference>
<evidence type="ECO:0000256" key="3">
    <source>
        <dbReference type="ARBA" id="ARBA00022679"/>
    </source>
</evidence>
<evidence type="ECO:0000259" key="9">
    <source>
        <dbReference type="Pfam" id="PF00078"/>
    </source>
</evidence>
<dbReference type="AlphaFoldDB" id="A0AAV1KH94"/>
<dbReference type="InterPro" id="IPR043128">
    <property type="entry name" value="Rev_trsase/Diguanyl_cyclase"/>
</dbReference>
<dbReference type="InterPro" id="IPR050951">
    <property type="entry name" value="Retrovirus_Pol_polyprotein"/>
</dbReference>
<dbReference type="PANTHER" id="PTHR37984:SF5">
    <property type="entry name" value="PROTEIN NYNRIN-LIKE"/>
    <property type="match status" value="1"/>
</dbReference>
<dbReference type="Gene3D" id="3.30.70.270">
    <property type="match status" value="2"/>
</dbReference>
<dbReference type="EMBL" id="CAVLGL010000035">
    <property type="protein sequence ID" value="CAK1582180.1"/>
    <property type="molecule type" value="Genomic_DNA"/>
</dbReference>
<keyword evidence="7" id="KW-0378">Hydrolase</keyword>
<dbReference type="InterPro" id="IPR041588">
    <property type="entry name" value="Integrase_H2C2"/>
</dbReference>
<feature type="domain" description="Integrase zinc-binding" evidence="11">
    <location>
        <begin position="363"/>
        <end position="396"/>
    </location>
</feature>
<gene>
    <name evidence="12" type="ORF">PARMNEM_LOCUS3749</name>
</gene>
<keyword evidence="8" id="KW-0695">RNA-directed DNA polymerase</keyword>
<dbReference type="Pfam" id="PF17917">
    <property type="entry name" value="RT_RNaseH"/>
    <property type="match status" value="1"/>
</dbReference>
<comment type="caution">
    <text evidence="12">The sequence shown here is derived from an EMBL/GenBank/DDBJ whole genome shotgun (WGS) entry which is preliminary data.</text>
</comment>
<dbReference type="InterPro" id="IPR043502">
    <property type="entry name" value="DNA/RNA_pol_sf"/>
</dbReference>
<dbReference type="InterPro" id="IPR000477">
    <property type="entry name" value="RT_dom"/>
</dbReference>
<sequence>MVFTNLDCPKKIDASGQQKWRIVVDYRKLNDITVGDSYPIPQISEILDQLGQSKYFSTLASGFHQISINEEEAPKTAFSVPQGHYQFTRMPFGLKNLSSVFQRLRNYNLKLQPDKCEFLRREVAYLGHQITKDGVKPNPEKVKRQGPIGKDRPIAFASRTLNKSECNYNTTEKELLAILFGCKTFRPYLYGRKFKIITDHRPLKWLFNHKDSSSKLQRWRLKLMEYEYEIEYQKGKLNATADALSRYPFNDGDFLKECIEIAAKKMCPEAAKNFEKIQLNRMTIQRRIMSLSCNIAEQLNEKTKIIDFFSLALDESQFNHQTLILFHPILIKMKITPHLNSALLLLTQISVHIYHNAIIYPTPSEIPRILRENHDIPITGHLGSTRMYNRVKERYFKMPK</sequence>
<evidence type="ECO:0000313" key="13">
    <source>
        <dbReference type="Proteomes" id="UP001314205"/>
    </source>
</evidence>
<evidence type="ECO:0000256" key="5">
    <source>
        <dbReference type="ARBA" id="ARBA00022722"/>
    </source>
</evidence>
<dbReference type="CDD" id="cd09274">
    <property type="entry name" value="RNase_HI_RT_Ty3"/>
    <property type="match status" value="1"/>
</dbReference>
<dbReference type="EC" id="2.7.7.49" evidence="1"/>
<evidence type="ECO:0000256" key="8">
    <source>
        <dbReference type="ARBA" id="ARBA00022918"/>
    </source>
</evidence>
<feature type="domain" description="Reverse transcriptase" evidence="9">
    <location>
        <begin position="13"/>
        <end position="103"/>
    </location>
</feature>
<dbReference type="Proteomes" id="UP001314205">
    <property type="component" value="Unassembled WGS sequence"/>
</dbReference>
<feature type="domain" description="Reverse transcriptase RNase H-like" evidence="10">
    <location>
        <begin position="146"/>
        <end position="226"/>
    </location>
</feature>
<dbReference type="PANTHER" id="PTHR37984">
    <property type="entry name" value="PROTEIN CBG26694"/>
    <property type="match status" value="1"/>
</dbReference>
<evidence type="ECO:0000256" key="4">
    <source>
        <dbReference type="ARBA" id="ARBA00022695"/>
    </source>
</evidence>
<keyword evidence="3" id="KW-0808">Transferase</keyword>
<dbReference type="FunFam" id="3.10.10.10:FF:000007">
    <property type="entry name" value="Retrovirus-related Pol polyprotein from transposon 17.6-like Protein"/>
    <property type="match status" value="1"/>
</dbReference>
<protein>
    <recommendedName>
        <fullName evidence="1">RNA-directed DNA polymerase</fullName>
        <ecNumber evidence="1">2.7.7.49</ecNumber>
    </recommendedName>
</protein>
<keyword evidence="5" id="KW-0540">Nuclease</keyword>
<evidence type="ECO:0000256" key="6">
    <source>
        <dbReference type="ARBA" id="ARBA00022759"/>
    </source>
</evidence>
<proteinExistence type="predicted"/>
<evidence type="ECO:0000259" key="11">
    <source>
        <dbReference type="Pfam" id="PF17921"/>
    </source>
</evidence>
<dbReference type="CDD" id="cd01647">
    <property type="entry name" value="RT_LTR"/>
    <property type="match status" value="1"/>
</dbReference>
<evidence type="ECO:0000256" key="1">
    <source>
        <dbReference type="ARBA" id="ARBA00012493"/>
    </source>
</evidence>
<dbReference type="GO" id="GO:0003964">
    <property type="term" value="F:RNA-directed DNA polymerase activity"/>
    <property type="evidence" value="ECO:0007669"/>
    <property type="project" value="UniProtKB-KW"/>
</dbReference>
<evidence type="ECO:0000256" key="2">
    <source>
        <dbReference type="ARBA" id="ARBA00022670"/>
    </source>
</evidence>
<evidence type="ECO:0000313" key="12">
    <source>
        <dbReference type="EMBL" id="CAK1582180.1"/>
    </source>
</evidence>
<reference evidence="12 13" key="1">
    <citation type="submission" date="2023-11" db="EMBL/GenBank/DDBJ databases">
        <authorList>
            <person name="Hedman E."/>
            <person name="Englund M."/>
            <person name="Stromberg M."/>
            <person name="Nyberg Akerstrom W."/>
            <person name="Nylinder S."/>
            <person name="Jareborg N."/>
            <person name="Kallberg Y."/>
            <person name="Kronander E."/>
        </authorList>
    </citation>
    <scope>NUCLEOTIDE SEQUENCE [LARGE SCALE GENOMIC DNA]</scope>
</reference>
<dbReference type="GO" id="GO:0008233">
    <property type="term" value="F:peptidase activity"/>
    <property type="evidence" value="ECO:0007669"/>
    <property type="project" value="UniProtKB-KW"/>
</dbReference>
<evidence type="ECO:0000259" key="10">
    <source>
        <dbReference type="Pfam" id="PF17917"/>
    </source>
</evidence>
<dbReference type="GO" id="GO:0006508">
    <property type="term" value="P:proteolysis"/>
    <property type="evidence" value="ECO:0007669"/>
    <property type="project" value="UniProtKB-KW"/>
</dbReference>
<dbReference type="GO" id="GO:0004519">
    <property type="term" value="F:endonuclease activity"/>
    <property type="evidence" value="ECO:0007669"/>
    <property type="project" value="UniProtKB-KW"/>
</dbReference>
<keyword evidence="2" id="KW-0645">Protease</keyword>
<organism evidence="12 13">
    <name type="scientific">Parnassius mnemosyne</name>
    <name type="common">clouded apollo</name>
    <dbReference type="NCBI Taxonomy" id="213953"/>
    <lineage>
        <taxon>Eukaryota</taxon>
        <taxon>Metazoa</taxon>
        <taxon>Ecdysozoa</taxon>
        <taxon>Arthropoda</taxon>
        <taxon>Hexapoda</taxon>
        <taxon>Insecta</taxon>
        <taxon>Pterygota</taxon>
        <taxon>Neoptera</taxon>
        <taxon>Endopterygota</taxon>
        <taxon>Lepidoptera</taxon>
        <taxon>Glossata</taxon>
        <taxon>Ditrysia</taxon>
        <taxon>Papilionoidea</taxon>
        <taxon>Papilionidae</taxon>
        <taxon>Parnassiinae</taxon>
        <taxon>Parnassini</taxon>
        <taxon>Parnassius</taxon>
        <taxon>Driopa</taxon>
    </lineage>
</organism>
<evidence type="ECO:0000256" key="7">
    <source>
        <dbReference type="ARBA" id="ARBA00022801"/>
    </source>
</evidence>
<dbReference type="Gene3D" id="3.10.10.10">
    <property type="entry name" value="HIV Type 1 Reverse Transcriptase, subunit A, domain 1"/>
    <property type="match status" value="1"/>
</dbReference>
<accession>A0AAV1KH94</accession>